<evidence type="ECO:0000313" key="2">
    <source>
        <dbReference type="Proteomes" id="UP000541444"/>
    </source>
</evidence>
<gene>
    <name evidence="1" type="ORF">GIB67_009694</name>
</gene>
<comment type="caution">
    <text evidence="1">The sequence shown here is derived from an EMBL/GenBank/DDBJ whole genome shotgun (WGS) entry which is preliminary data.</text>
</comment>
<dbReference type="OrthoDB" id="1112669at2759"/>
<name>A0A7J7LB12_9MAGN</name>
<sequence length="52" mass="5932">MKGAIKTVENNSRWLIGNGCNIDFWRDYWGDDYSMMEAVSVDSKIGGIFLLN</sequence>
<evidence type="ECO:0000313" key="1">
    <source>
        <dbReference type="EMBL" id="KAF6139847.1"/>
    </source>
</evidence>
<protein>
    <submittedName>
        <fullName evidence="1">Uncharacterized protein</fullName>
    </submittedName>
</protein>
<dbReference type="EMBL" id="JACGCM010002435">
    <property type="protein sequence ID" value="KAF6139847.1"/>
    <property type="molecule type" value="Genomic_DNA"/>
</dbReference>
<keyword evidence="2" id="KW-1185">Reference proteome</keyword>
<dbReference type="AlphaFoldDB" id="A0A7J7LB12"/>
<dbReference type="Proteomes" id="UP000541444">
    <property type="component" value="Unassembled WGS sequence"/>
</dbReference>
<reference evidence="1 2" key="1">
    <citation type="journal article" date="2020" name="IScience">
        <title>Genome Sequencing of the Endangered Kingdonia uniflora (Circaeasteraceae, Ranunculales) Reveals Potential Mechanisms of Evolutionary Specialization.</title>
        <authorList>
            <person name="Sun Y."/>
            <person name="Deng T."/>
            <person name="Zhang A."/>
            <person name="Moore M.J."/>
            <person name="Landis J.B."/>
            <person name="Lin N."/>
            <person name="Zhang H."/>
            <person name="Zhang X."/>
            <person name="Huang J."/>
            <person name="Zhang X."/>
            <person name="Sun H."/>
            <person name="Wang H."/>
        </authorList>
    </citation>
    <scope>NUCLEOTIDE SEQUENCE [LARGE SCALE GENOMIC DNA]</scope>
    <source>
        <strain evidence="1">TB1705</strain>
        <tissue evidence="1">Leaf</tissue>
    </source>
</reference>
<accession>A0A7J7LB12</accession>
<organism evidence="1 2">
    <name type="scientific">Kingdonia uniflora</name>
    <dbReference type="NCBI Taxonomy" id="39325"/>
    <lineage>
        <taxon>Eukaryota</taxon>
        <taxon>Viridiplantae</taxon>
        <taxon>Streptophyta</taxon>
        <taxon>Embryophyta</taxon>
        <taxon>Tracheophyta</taxon>
        <taxon>Spermatophyta</taxon>
        <taxon>Magnoliopsida</taxon>
        <taxon>Ranunculales</taxon>
        <taxon>Circaeasteraceae</taxon>
        <taxon>Kingdonia</taxon>
    </lineage>
</organism>
<proteinExistence type="predicted"/>